<comment type="caution">
    <text evidence="2">The sequence shown here is derived from an EMBL/GenBank/DDBJ whole genome shotgun (WGS) entry which is preliminary data.</text>
</comment>
<organism evidence="2 3">
    <name type="scientific">Cypionkella sinensis</name>
    <dbReference type="NCBI Taxonomy" id="1756043"/>
    <lineage>
        <taxon>Bacteria</taxon>
        <taxon>Pseudomonadati</taxon>
        <taxon>Pseudomonadota</taxon>
        <taxon>Alphaproteobacteria</taxon>
        <taxon>Rhodobacterales</taxon>
        <taxon>Paracoccaceae</taxon>
        <taxon>Cypionkella</taxon>
    </lineage>
</organism>
<keyword evidence="3" id="KW-1185">Reference proteome</keyword>
<proteinExistence type="predicted"/>
<gene>
    <name evidence="2" type="ORF">ACFOGH_10180</name>
</gene>
<name>A0ABV7IXW1_9RHOB</name>
<evidence type="ECO:0000313" key="2">
    <source>
        <dbReference type="EMBL" id="MFC3181354.1"/>
    </source>
</evidence>
<evidence type="ECO:0000313" key="3">
    <source>
        <dbReference type="Proteomes" id="UP001595547"/>
    </source>
</evidence>
<dbReference type="Proteomes" id="UP001595547">
    <property type="component" value="Unassembled WGS sequence"/>
</dbReference>
<accession>A0ABV7IXW1</accession>
<reference evidence="3" key="1">
    <citation type="journal article" date="2019" name="Int. J. Syst. Evol. Microbiol.">
        <title>The Global Catalogue of Microorganisms (GCM) 10K type strain sequencing project: providing services to taxonomists for standard genome sequencing and annotation.</title>
        <authorList>
            <consortium name="The Broad Institute Genomics Platform"/>
            <consortium name="The Broad Institute Genome Sequencing Center for Infectious Disease"/>
            <person name="Wu L."/>
            <person name="Ma J."/>
        </authorList>
    </citation>
    <scope>NUCLEOTIDE SEQUENCE [LARGE SCALE GENOMIC DNA]</scope>
    <source>
        <strain evidence="3">KCTC 52039</strain>
    </source>
</reference>
<feature type="chain" id="PRO_5046555838" evidence="1">
    <location>
        <begin position="18"/>
        <end position="194"/>
    </location>
</feature>
<protein>
    <submittedName>
        <fullName evidence="2">Uncharacterized protein</fullName>
    </submittedName>
</protein>
<evidence type="ECO:0000256" key="1">
    <source>
        <dbReference type="SAM" id="SignalP"/>
    </source>
</evidence>
<sequence>MLRLSLLFAITALPALAAPPSGVKLAELSAQLYATGMQAEDAVLLIAAAKLRKQITFRGAGEAPLEWEAMLTQAEALAAGDDALLGMIADVKAEGVKGVASGPKYQIGTLASGGIDSFPGMGFAAGDYAEIYVEAKVDTDLNLRVLDSAGQVVCADTNPSPIAYCGWTPAAAGDVVVQVENAGPQDTGYALITN</sequence>
<feature type="signal peptide" evidence="1">
    <location>
        <begin position="1"/>
        <end position="17"/>
    </location>
</feature>
<dbReference type="EMBL" id="JBHRTO010000001">
    <property type="protein sequence ID" value="MFC3181354.1"/>
    <property type="molecule type" value="Genomic_DNA"/>
</dbReference>
<keyword evidence="1" id="KW-0732">Signal</keyword>
<dbReference type="RefSeq" id="WP_380072961.1">
    <property type="nucleotide sequence ID" value="NZ_JBHRTO010000001.1"/>
</dbReference>